<evidence type="ECO:0000313" key="2">
    <source>
        <dbReference type="EMBL" id="CAL6032922.1"/>
    </source>
</evidence>
<dbReference type="EMBL" id="CAXDID020000124">
    <property type="protein sequence ID" value="CAL6032922.1"/>
    <property type="molecule type" value="Genomic_DNA"/>
</dbReference>
<reference evidence="1" key="1">
    <citation type="submission" date="2023-06" db="EMBL/GenBank/DDBJ databases">
        <authorList>
            <person name="Kurt Z."/>
        </authorList>
    </citation>
    <scope>NUCLEOTIDE SEQUENCE</scope>
</reference>
<evidence type="ECO:0000313" key="1">
    <source>
        <dbReference type="EMBL" id="CAI9950412.1"/>
    </source>
</evidence>
<accession>A0AA86UGN9</accession>
<evidence type="ECO:0000313" key="3">
    <source>
        <dbReference type="Proteomes" id="UP001642409"/>
    </source>
</evidence>
<comment type="caution">
    <text evidence="1">The sequence shown here is derived from an EMBL/GenBank/DDBJ whole genome shotgun (WGS) entry which is preliminary data.</text>
</comment>
<keyword evidence="3" id="KW-1185">Reference proteome</keyword>
<dbReference type="EMBL" id="CATOUU010000812">
    <property type="protein sequence ID" value="CAI9950412.1"/>
    <property type="molecule type" value="Genomic_DNA"/>
</dbReference>
<proteinExistence type="predicted"/>
<protein>
    <submittedName>
        <fullName evidence="2">Hypothetical_protein</fullName>
    </submittedName>
</protein>
<gene>
    <name evidence="2" type="ORF">HINF_LOCUS34719</name>
    <name evidence="1" type="ORF">HINF_LOCUS38057</name>
</gene>
<organism evidence="1">
    <name type="scientific">Hexamita inflata</name>
    <dbReference type="NCBI Taxonomy" id="28002"/>
    <lineage>
        <taxon>Eukaryota</taxon>
        <taxon>Metamonada</taxon>
        <taxon>Diplomonadida</taxon>
        <taxon>Hexamitidae</taxon>
        <taxon>Hexamitinae</taxon>
        <taxon>Hexamita</taxon>
    </lineage>
</organism>
<dbReference type="Proteomes" id="UP001642409">
    <property type="component" value="Unassembled WGS sequence"/>
</dbReference>
<name>A0AA86UGN9_9EUKA</name>
<sequence length="99" mass="11408">MFIRINLRLFFEAAAYSQFFQTGKSIMNQESSPDGINNALLKRASNPKILDLLSNCYEHLLTYPQDITQVPEQFEFPTTFIPLKEMLTLAQVGSTYRLQ</sequence>
<reference evidence="2 3" key="2">
    <citation type="submission" date="2024-07" db="EMBL/GenBank/DDBJ databases">
        <authorList>
            <person name="Akdeniz Z."/>
        </authorList>
    </citation>
    <scope>NUCLEOTIDE SEQUENCE [LARGE SCALE GENOMIC DNA]</scope>
</reference>
<dbReference type="AlphaFoldDB" id="A0AA86UGN9"/>